<comment type="caution">
    <text evidence="8">The sequence shown here is derived from an EMBL/GenBank/DDBJ whole genome shotgun (WGS) entry which is preliminary data.</text>
</comment>
<feature type="domain" description="RmlD-like substrate binding" evidence="7">
    <location>
        <begin position="5"/>
        <end position="297"/>
    </location>
</feature>
<comment type="catalytic activity">
    <reaction evidence="5">
        <text>dTDP-beta-L-rhamnose + NADP(+) = dTDP-4-dehydro-beta-L-rhamnose + NADPH + H(+)</text>
        <dbReference type="Rhea" id="RHEA:21796"/>
        <dbReference type="ChEBI" id="CHEBI:15378"/>
        <dbReference type="ChEBI" id="CHEBI:57510"/>
        <dbReference type="ChEBI" id="CHEBI:57783"/>
        <dbReference type="ChEBI" id="CHEBI:58349"/>
        <dbReference type="ChEBI" id="CHEBI:62830"/>
        <dbReference type="EC" id="1.1.1.133"/>
    </reaction>
</comment>
<accession>A0A2H3NM25</accession>
<dbReference type="EC" id="1.1.1.133" evidence="3 6"/>
<dbReference type="GO" id="GO:0008831">
    <property type="term" value="F:dTDP-4-dehydrorhamnose reductase activity"/>
    <property type="evidence" value="ECO:0007669"/>
    <property type="project" value="UniProtKB-EC"/>
</dbReference>
<dbReference type="EMBL" id="PDEP01000006">
    <property type="protein sequence ID" value="PEN07015.1"/>
    <property type="molecule type" value="Genomic_DNA"/>
</dbReference>
<dbReference type="Proteomes" id="UP000221024">
    <property type="component" value="Unassembled WGS sequence"/>
</dbReference>
<dbReference type="CDD" id="cd05254">
    <property type="entry name" value="dTDP_HR_like_SDR_e"/>
    <property type="match status" value="1"/>
</dbReference>
<dbReference type="Pfam" id="PF04321">
    <property type="entry name" value="RmlD_sub_bind"/>
    <property type="match status" value="1"/>
</dbReference>
<dbReference type="GO" id="GO:0005829">
    <property type="term" value="C:cytosol"/>
    <property type="evidence" value="ECO:0007669"/>
    <property type="project" value="TreeGrafter"/>
</dbReference>
<comment type="similarity">
    <text evidence="2 6">Belongs to the dTDP-4-dehydrorhamnose reductase family.</text>
</comment>
<reference evidence="8 9" key="1">
    <citation type="submission" date="2017-10" db="EMBL/GenBank/DDBJ databases">
        <title>Draft genome of Longimonas halophila.</title>
        <authorList>
            <person name="Goh K.M."/>
            <person name="Shamsir M.S."/>
            <person name="Lim S.W."/>
        </authorList>
    </citation>
    <scope>NUCLEOTIDE SEQUENCE [LARGE SCALE GENOMIC DNA]</scope>
    <source>
        <strain evidence="8 9">KCTC 42399</strain>
    </source>
</reference>
<dbReference type="SUPFAM" id="SSF51735">
    <property type="entry name" value="NAD(P)-binding Rossmann-fold domains"/>
    <property type="match status" value="1"/>
</dbReference>
<evidence type="ECO:0000256" key="3">
    <source>
        <dbReference type="ARBA" id="ARBA00012929"/>
    </source>
</evidence>
<evidence type="ECO:0000256" key="6">
    <source>
        <dbReference type="RuleBase" id="RU364082"/>
    </source>
</evidence>
<dbReference type="PANTHER" id="PTHR10491:SF4">
    <property type="entry name" value="METHIONINE ADENOSYLTRANSFERASE 2 SUBUNIT BETA"/>
    <property type="match status" value="1"/>
</dbReference>
<name>A0A2H3NM25_9BACT</name>
<evidence type="ECO:0000256" key="4">
    <source>
        <dbReference type="ARBA" id="ARBA00017099"/>
    </source>
</evidence>
<comment type="pathway">
    <text evidence="1 6">Carbohydrate biosynthesis; dTDP-L-rhamnose biosynthesis.</text>
</comment>
<keyword evidence="6" id="KW-0521">NADP</keyword>
<evidence type="ECO:0000313" key="9">
    <source>
        <dbReference type="Proteomes" id="UP000221024"/>
    </source>
</evidence>
<dbReference type="GO" id="GO:0019305">
    <property type="term" value="P:dTDP-rhamnose biosynthetic process"/>
    <property type="evidence" value="ECO:0007669"/>
    <property type="project" value="UniProtKB-UniPathway"/>
</dbReference>
<sequence length="307" mass="33550">MLYNRVLITGANGLLGQALTRRLSQLPEYDVLATARDDTPRFDTGSCGYAPLDITQPDDIAALFEDFTPNVLVNCAAMTDVDGCTDAKDDCWATNATAVQHLAEACRRHGTRLVQVSTDFVFDGEDGPYAEDARPNPVNYYGRSKLAGENAVRASGLANWAIVRTVLVYGTGTDLGRGTIVTWLMQKLAAGEPVHIVTDQWRTPTYVNDLARGIERLLHYEKTGVYHISGRELVSIYDLATTVADVCNYDPDFITPVTSDYFENAVPRPPRTGFIILKAETELGYHPTPLREGLRAVGSTLGIASDS</sequence>
<dbReference type="InterPro" id="IPR036291">
    <property type="entry name" value="NAD(P)-bd_dom_sf"/>
</dbReference>
<dbReference type="RefSeq" id="WP_098062043.1">
    <property type="nucleotide sequence ID" value="NZ_PDEP01000006.1"/>
</dbReference>
<evidence type="ECO:0000259" key="7">
    <source>
        <dbReference type="Pfam" id="PF04321"/>
    </source>
</evidence>
<organism evidence="8 9">
    <name type="scientific">Longimonas halophila</name>
    <dbReference type="NCBI Taxonomy" id="1469170"/>
    <lineage>
        <taxon>Bacteria</taxon>
        <taxon>Pseudomonadati</taxon>
        <taxon>Rhodothermota</taxon>
        <taxon>Rhodothermia</taxon>
        <taxon>Rhodothermales</taxon>
        <taxon>Salisaetaceae</taxon>
        <taxon>Longimonas</taxon>
    </lineage>
</organism>
<dbReference type="PANTHER" id="PTHR10491">
    <property type="entry name" value="DTDP-4-DEHYDRORHAMNOSE REDUCTASE"/>
    <property type="match status" value="1"/>
</dbReference>
<dbReference type="Gene3D" id="3.40.50.720">
    <property type="entry name" value="NAD(P)-binding Rossmann-like Domain"/>
    <property type="match status" value="1"/>
</dbReference>
<evidence type="ECO:0000256" key="5">
    <source>
        <dbReference type="ARBA" id="ARBA00048200"/>
    </source>
</evidence>
<dbReference type="UniPathway" id="UPA00124"/>
<dbReference type="AlphaFoldDB" id="A0A2H3NM25"/>
<dbReference type="OrthoDB" id="9803892at2"/>
<keyword evidence="6" id="KW-0560">Oxidoreductase</keyword>
<dbReference type="InterPro" id="IPR029903">
    <property type="entry name" value="RmlD-like-bd"/>
</dbReference>
<evidence type="ECO:0000256" key="2">
    <source>
        <dbReference type="ARBA" id="ARBA00010944"/>
    </source>
</evidence>
<dbReference type="InterPro" id="IPR005913">
    <property type="entry name" value="dTDP_dehydrorham_reduct"/>
</dbReference>
<gene>
    <name evidence="8" type="primary">rfbD</name>
    <name evidence="8" type="ORF">CRI93_07700</name>
</gene>
<evidence type="ECO:0000256" key="1">
    <source>
        <dbReference type="ARBA" id="ARBA00004781"/>
    </source>
</evidence>
<dbReference type="NCBIfam" id="TIGR01214">
    <property type="entry name" value="rmlD"/>
    <property type="match status" value="1"/>
</dbReference>
<proteinExistence type="inferred from homology"/>
<keyword evidence="9" id="KW-1185">Reference proteome</keyword>
<evidence type="ECO:0000313" key="8">
    <source>
        <dbReference type="EMBL" id="PEN07015.1"/>
    </source>
</evidence>
<protein>
    <recommendedName>
        <fullName evidence="4 6">dTDP-4-dehydrorhamnose reductase</fullName>
        <ecNumber evidence="3 6">1.1.1.133</ecNumber>
    </recommendedName>
</protein>
<comment type="function">
    <text evidence="6">Catalyzes the reduction of dTDP-6-deoxy-L-lyxo-4-hexulose to yield dTDP-L-rhamnose.</text>
</comment>